<reference evidence="1" key="1">
    <citation type="journal article" date="2018" name="Genome Biol.">
        <title>SKESA: strategic k-mer extension for scrupulous assemblies.</title>
        <authorList>
            <person name="Souvorov A."/>
            <person name="Agarwala R."/>
            <person name="Lipman D.J."/>
        </authorList>
    </citation>
    <scope>NUCLEOTIDE SEQUENCE</scope>
    <source>
        <strain evidence="1">MA.8719/97</strain>
    </source>
</reference>
<organism evidence="1">
    <name type="scientific">Salmonella enterica</name>
    <name type="common">Salmonella choleraesuis</name>
    <dbReference type="NCBI Taxonomy" id="28901"/>
    <lineage>
        <taxon>Bacteria</taxon>
        <taxon>Pseudomonadati</taxon>
        <taxon>Pseudomonadota</taxon>
        <taxon>Gammaproteobacteria</taxon>
        <taxon>Enterobacterales</taxon>
        <taxon>Enterobacteriaceae</taxon>
        <taxon>Salmonella</taxon>
    </lineage>
</organism>
<comment type="caution">
    <text evidence="1">The sequence shown here is derived from an EMBL/GenBank/DDBJ whole genome shotgun (WGS) entry which is preliminary data.</text>
</comment>
<accession>A0A749PCU2</accession>
<dbReference type="Gene3D" id="3.30.2440.10">
    <property type="entry name" value="Secreted effector protein SifA"/>
    <property type="match status" value="1"/>
</dbReference>
<gene>
    <name evidence="1" type="primary">sifB</name>
    <name evidence="1" type="ORF">G8N22_000537</name>
</gene>
<evidence type="ECO:0000313" key="1">
    <source>
        <dbReference type="EMBL" id="HAF5732164.1"/>
    </source>
</evidence>
<reference evidence="1" key="2">
    <citation type="submission" date="2020-02" db="EMBL/GenBank/DDBJ databases">
        <authorList>
            <consortium name="NCBI Pathogen Detection Project"/>
        </authorList>
    </citation>
    <scope>NUCLEOTIDE SEQUENCE</scope>
    <source>
        <strain evidence="1">MA.8719/97</strain>
    </source>
</reference>
<dbReference type="Gene3D" id="1.10.4120.20">
    <property type="match status" value="1"/>
</dbReference>
<dbReference type="InterPro" id="IPR010637">
    <property type="entry name" value="Sif"/>
</dbReference>
<proteinExistence type="predicted"/>
<dbReference type="NCBIfam" id="NF007046">
    <property type="entry name" value="PRK09499.1"/>
    <property type="match status" value="1"/>
</dbReference>
<name>A0A749PCU2_SALER</name>
<dbReference type="AlphaFoldDB" id="A0A749PCU2"/>
<protein>
    <submittedName>
        <fullName evidence="1">SPI-2 type III secretion system effector SifB</fullName>
    </submittedName>
</protein>
<sequence>MVYIMPITIGRGFLKSEMFSQSAISQRSFFTLLWEKIKDFFCDTQRSTADQYIKELCDVASPPDAQRLFDLFCVLYELSSPSCRGNFHFQHYKDAECQYTNLCIKDGEDIPLCIMIRQDHYYYEIMNRTVLCVDTQSAHLKRYSDINIKASTYVCEPLCCLFPERLQLSLSGGITFPVDLKNIEETLIAMAEKGNLCDWKEQERKAAISSRINLGIAQAGVTAIDDAIKNKIAAKVIENTNLKNAAFEPNYAQSSVTQIVYSCLFKNEILMNMLEESSSHGLLCLNELTEYVALQVHNSFFLKIYLHSLKQQKMRLITRVDHTINSMDLQSPGNTKTL</sequence>
<dbReference type="EMBL" id="DAAVTR010000002">
    <property type="protein sequence ID" value="HAF5732164.1"/>
    <property type="molecule type" value="Genomic_DNA"/>
</dbReference>
<dbReference type="Pfam" id="PF06767">
    <property type="entry name" value="Sif"/>
    <property type="match status" value="1"/>
</dbReference>